<dbReference type="GO" id="GO:0000122">
    <property type="term" value="P:negative regulation of transcription by RNA polymerase II"/>
    <property type="evidence" value="ECO:0007669"/>
    <property type="project" value="TreeGrafter"/>
</dbReference>
<accession>A0A6A5HMW5</accession>
<comment type="similarity">
    <text evidence="1">Belongs to the nuclear hormone receptor family.</text>
</comment>
<protein>
    <recommendedName>
        <fullName evidence="15">Nuclear receptor domain-containing protein</fullName>
    </recommendedName>
</protein>
<name>A0A6A5HMW5_CAERE</name>
<evidence type="ECO:0000256" key="6">
    <source>
        <dbReference type="ARBA" id="ARBA00023125"/>
    </source>
</evidence>
<feature type="region of interest" description="Disordered" evidence="10">
    <location>
        <begin position="1"/>
        <end position="26"/>
    </location>
</feature>
<evidence type="ECO:0000256" key="3">
    <source>
        <dbReference type="ARBA" id="ARBA00022771"/>
    </source>
</evidence>
<keyword evidence="2" id="KW-0479">Metal-binding</keyword>
<evidence type="ECO:0000259" key="12">
    <source>
        <dbReference type="PROSITE" id="PS51843"/>
    </source>
</evidence>
<dbReference type="InterPro" id="IPR001628">
    <property type="entry name" value="Znf_hrmn_rcpt"/>
</dbReference>
<dbReference type="GO" id="GO:0045944">
    <property type="term" value="P:positive regulation of transcription by RNA polymerase II"/>
    <property type="evidence" value="ECO:0007669"/>
    <property type="project" value="TreeGrafter"/>
</dbReference>
<evidence type="ECO:0000256" key="1">
    <source>
        <dbReference type="ARBA" id="ARBA00005993"/>
    </source>
</evidence>
<evidence type="ECO:0000256" key="7">
    <source>
        <dbReference type="ARBA" id="ARBA00023163"/>
    </source>
</evidence>
<feature type="compositionally biased region" description="Low complexity" evidence="10">
    <location>
        <begin position="1"/>
        <end position="17"/>
    </location>
</feature>
<dbReference type="CDD" id="cd06916">
    <property type="entry name" value="NR_DBD_like"/>
    <property type="match status" value="1"/>
</dbReference>
<dbReference type="GO" id="GO:0004879">
    <property type="term" value="F:nuclear receptor activity"/>
    <property type="evidence" value="ECO:0007669"/>
    <property type="project" value="TreeGrafter"/>
</dbReference>
<dbReference type="GO" id="GO:0008270">
    <property type="term" value="F:zinc ion binding"/>
    <property type="evidence" value="ECO:0007669"/>
    <property type="project" value="UniProtKB-KW"/>
</dbReference>
<reference evidence="13 14" key="1">
    <citation type="submission" date="2019-12" db="EMBL/GenBank/DDBJ databases">
        <title>Chromosome-level assembly of the Caenorhabditis remanei genome.</title>
        <authorList>
            <person name="Teterina A.A."/>
            <person name="Willis J.H."/>
            <person name="Phillips P.C."/>
        </authorList>
    </citation>
    <scope>NUCLEOTIDE SEQUENCE [LARGE SCALE GENOMIC DNA]</scope>
    <source>
        <strain evidence="13 14">PX506</strain>
        <tissue evidence="13">Whole organism</tissue>
    </source>
</reference>
<dbReference type="InterPro" id="IPR035500">
    <property type="entry name" value="NHR-like_dom_sf"/>
</dbReference>
<dbReference type="Gene3D" id="3.30.50.10">
    <property type="entry name" value="Erythroid Transcription Factor GATA-1, subunit A"/>
    <property type="match status" value="2"/>
</dbReference>
<evidence type="ECO:0000256" key="2">
    <source>
        <dbReference type="ARBA" id="ARBA00022723"/>
    </source>
</evidence>
<evidence type="ECO:0000313" key="13">
    <source>
        <dbReference type="EMBL" id="KAF1767687.1"/>
    </source>
</evidence>
<sequence>MSSDSSPSLFSNSVNDSENIGPNENLNTVTDTSSLPDCLKNISHGAVLLDLLDPQTLESQTVCKICGGYARGVNYGVLSCDNCRAFFSHYLHRKKELKCRKNNNCVIDKFTSNKCGKCRMEKCLRMGMSYNLKNIRNNSTCKKNALVLAQIHKTCKVCGDVPVGIGYGVLSCGSCRMFFRRHNGTDVHLSCNKEGKCDLRLKFAKCPKCRMRKCLEVGMNTNSFVKRQGNLKVFNLKIEADLAPKYDKAINEIVQSFELSCTYKKEDIENLAKSNFDLTRFKDPLINRINAWQVYAPIIDFENHQTGLFVNRLPSIDSFEISDKAILFKRSSFLMFILRNITKFSSDGFMLPSKRHIPFRTMKTVYGDLMNEIILVSSDFKSMQLNHQELSLFTAFIFLRPITRGSQDWQIFIGDSTLKGVRDYYRTLLYQLMAERENTQKIISDLATMTLKLYDLNKIHNETISFLQTNSKFMNLPPFLCEVYDILKQGAKDDNLNSEIPRDVCHDVTESPITPRASLIQPEKVVNSLVQNVVKLKSNKRGNKPNQARISYQHLYRSANSKNIKKAAELKVPDDSSDFSDQPEVIKLSNPAASQQQVTETNMESIDQIEEEMTLDYICDDLIPHFDEMDYSKYLELDPGVWYSGIVNEFSLGEDEGMETRGATPENIL</sequence>
<evidence type="ECO:0000256" key="10">
    <source>
        <dbReference type="SAM" id="MobiDB-lite"/>
    </source>
</evidence>
<evidence type="ECO:0000313" key="14">
    <source>
        <dbReference type="Proteomes" id="UP000483820"/>
    </source>
</evidence>
<dbReference type="SUPFAM" id="SSF57716">
    <property type="entry name" value="Glucocorticoid receptor-like (DNA-binding domain)"/>
    <property type="match status" value="2"/>
</dbReference>
<dbReference type="AlphaFoldDB" id="A0A6A5HMW5"/>
<dbReference type="SUPFAM" id="SSF48508">
    <property type="entry name" value="Nuclear receptor ligand-binding domain"/>
    <property type="match status" value="1"/>
</dbReference>
<dbReference type="PANTHER" id="PTHR24082:SF473">
    <property type="entry name" value="ECDYSONE-INDUCED PROTEIN 75B, ISOFORM B"/>
    <property type="match status" value="1"/>
</dbReference>
<keyword evidence="6" id="KW-0238">DNA-binding</keyword>
<gene>
    <name evidence="13" type="ORF">GCK72_007646</name>
</gene>
<dbReference type="GO" id="GO:0030154">
    <property type="term" value="P:cell differentiation"/>
    <property type="evidence" value="ECO:0007669"/>
    <property type="project" value="TreeGrafter"/>
</dbReference>
<dbReference type="GeneID" id="9805476"/>
<evidence type="ECO:0000259" key="11">
    <source>
        <dbReference type="PROSITE" id="PS51030"/>
    </source>
</evidence>
<dbReference type="PANTHER" id="PTHR24082">
    <property type="entry name" value="NUCLEAR HORMONE RECEPTOR"/>
    <property type="match status" value="1"/>
</dbReference>
<dbReference type="Pfam" id="PF00105">
    <property type="entry name" value="zf-C4"/>
    <property type="match status" value="2"/>
</dbReference>
<organism evidence="13 14">
    <name type="scientific">Caenorhabditis remanei</name>
    <name type="common">Caenorhabditis vulgaris</name>
    <dbReference type="NCBI Taxonomy" id="31234"/>
    <lineage>
        <taxon>Eukaryota</taxon>
        <taxon>Metazoa</taxon>
        <taxon>Ecdysozoa</taxon>
        <taxon>Nematoda</taxon>
        <taxon>Chromadorea</taxon>
        <taxon>Rhabditida</taxon>
        <taxon>Rhabditina</taxon>
        <taxon>Rhabditomorpha</taxon>
        <taxon>Rhabditoidea</taxon>
        <taxon>Rhabditidae</taxon>
        <taxon>Peloderinae</taxon>
        <taxon>Caenorhabditis</taxon>
    </lineage>
</organism>
<comment type="caution">
    <text evidence="13">The sequence shown here is derived from an EMBL/GenBank/DDBJ whole genome shotgun (WGS) entry which is preliminary data.</text>
</comment>
<dbReference type="PROSITE" id="PS51030">
    <property type="entry name" value="NUCLEAR_REC_DBD_2"/>
    <property type="match status" value="2"/>
</dbReference>
<dbReference type="PROSITE" id="PS51843">
    <property type="entry name" value="NR_LBD"/>
    <property type="match status" value="1"/>
</dbReference>
<proteinExistence type="inferred from homology"/>
<keyword evidence="7" id="KW-0804">Transcription</keyword>
<dbReference type="InterPro" id="IPR050234">
    <property type="entry name" value="Nuclear_hormone_rcpt_NR1"/>
</dbReference>
<dbReference type="RefSeq" id="XP_053590541.1">
    <property type="nucleotide sequence ID" value="XM_053726347.1"/>
</dbReference>
<keyword evidence="9" id="KW-0539">Nucleus</keyword>
<dbReference type="KEGG" id="crq:GCK72_007646"/>
<keyword evidence="5" id="KW-0805">Transcription regulation</keyword>
<keyword evidence="3" id="KW-0863">Zinc-finger</keyword>
<feature type="domain" description="Nuclear receptor" evidence="11">
    <location>
        <begin position="152"/>
        <end position="226"/>
    </location>
</feature>
<keyword evidence="4" id="KW-0862">Zinc</keyword>
<dbReference type="Gene3D" id="1.10.565.10">
    <property type="entry name" value="Retinoid X Receptor"/>
    <property type="match status" value="1"/>
</dbReference>
<dbReference type="InterPro" id="IPR000536">
    <property type="entry name" value="Nucl_hrmn_rcpt_lig-bd"/>
</dbReference>
<evidence type="ECO:0000256" key="4">
    <source>
        <dbReference type="ARBA" id="ARBA00022833"/>
    </source>
</evidence>
<dbReference type="Proteomes" id="UP000483820">
    <property type="component" value="Chromosome II"/>
</dbReference>
<feature type="domain" description="Nuclear receptor" evidence="11">
    <location>
        <begin position="60"/>
        <end position="135"/>
    </location>
</feature>
<dbReference type="EMBL" id="WUAV01000002">
    <property type="protein sequence ID" value="KAF1767687.1"/>
    <property type="molecule type" value="Genomic_DNA"/>
</dbReference>
<evidence type="ECO:0008006" key="15">
    <source>
        <dbReference type="Google" id="ProtNLM"/>
    </source>
</evidence>
<dbReference type="GO" id="GO:0000978">
    <property type="term" value="F:RNA polymerase II cis-regulatory region sequence-specific DNA binding"/>
    <property type="evidence" value="ECO:0007669"/>
    <property type="project" value="TreeGrafter"/>
</dbReference>
<dbReference type="InterPro" id="IPR013088">
    <property type="entry name" value="Znf_NHR/GATA"/>
</dbReference>
<keyword evidence="8" id="KW-0675">Receptor</keyword>
<evidence type="ECO:0000256" key="9">
    <source>
        <dbReference type="ARBA" id="ARBA00023242"/>
    </source>
</evidence>
<feature type="domain" description="NR LBD" evidence="12">
    <location>
        <begin position="245"/>
        <end position="489"/>
    </location>
</feature>
<dbReference type="SMART" id="SM00399">
    <property type="entry name" value="ZnF_C4"/>
    <property type="match status" value="2"/>
</dbReference>
<evidence type="ECO:0000256" key="8">
    <source>
        <dbReference type="ARBA" id="ARBA00023170"/>
    </source>
</evidence>
<dbReference type="PRINTS" id="PR00047">
    <property type="entry name" value="STROIDFINGER"/>
</dbReference>
<evidence type="ECO:0000256" key="5">
    <source>
        <dbReference type="ARBA" id="ARBA00023015"/>
    </source>
</evidence>
<dbReference type="CTD" id="9805476"/>